<gene>
    <name evidence="1" type="ORF">NOR51B_1750</name>
</gene>
<protein>
    <submittedName>
        <fullName evidence="1">Uncharacterized protein</fullName>
    </submittedName>
</protein>
<keyword evidence="2" id="KW-1185">Reference proteome</keyword>
<dbReference type="EMBL" id="DS999411">
    <property type="protein sequence ID" value="EED35803.1"/>
    <property type="molecule type" value="Genomic_DNA"/>
</dbReference>
<name>B8KWW1_9GAMM</name>
<sequence length="42" mass="4557">MIISSLKLLVFIALPTITAEIFITGQTKNVAHIELDSSGRTN</sequence>
<evidence type="ECO:0000313" key="2">
    <source>
        <dbReference type="Proteomes" id="UP000004699"/>
    </source>
</evidence>
<proteinExistence type="predicted"/>
<dbReference type="HOGENOM" id="CLU_3253662_0_0_6"/>
<accession>B8KWW1</accession>
<organism evidence="1 2">
    <name type="scientific">Luminiphilus syltensis NOR5-1B</name>
    <dbReference type="NCBI Taxonomy" id="565045"/>
    <lineage>
        <taxon>Bacteria</taxon>
        <taxon>Pseudomonadati</taxon>
        <taxon>Pseudomonadota</taxon>
        <taxon>Gammaproteobacteria</taxon>
        <taxon>Cellvibrionales</taxon>
        <taxon>Halieaceae</taxon>
        <taxon>Luminiphilus</taxon>
    </lineage>
</organism>
<reference evidence="2" key="1">
    <citation type="journal article" date="2013" name="BMC Microbiol.">
        <title>Taxonomy and evolution of bacteriochlorophyll a-containing members of the OM60/NOR5 clade of marine gammaproteobacteria: description of Luminiphilus syltensis gen. nov., sp. nov., reclassification of Haliea rubra as Pseudohaliea rubra gen. nov., comb. nov., and emendation of Chromatocurvus halotolerans.</title>
        <authorList>
            <person name="Spring S."/>
            <person name="Riedel T."/>
            <person name="Sproer C."/>
            <person name="Yan S."/>
            <person name="Harder J."/>
            <person name="Fuchs B.M."/>
        </authorList>
    </citation>
    <scope>NUCLEOTIDE SEQUENCE [LARGE SCALE GENOMIC DNA]</scope>
    <source>
        <strain evidence="2">NOR51-B</strain>
    </source>
</reference>
<dbReference type="Proteomes" id="UP000004699">
    <property type="component" value="Unassembled WGS sequence"/>
</dbReference>
<dbReference type="AlphaFoldDB" id="B8KWW1"/>
<evidence type="ECO:0000313" key="1">
    <source>
        <dbReference type="EMBL" id="EED35803.1"/>
    </source>
</evidence>